<proteinExistence type="predicted"/>
<reference evidence="2 3" key="1">
    <citation type="submission" date="2018-12" db="EMBL/GenBank/DDBJ databases">
        <authorList>
            <person name="Li F."/>
        </authorList>
    </citation>
    <scope>NUCLEOTIDE SEQUENCE [LARGE SCALE GENOMIC DNA]</scope>
    <source>
        <strain evidence="2 3">8H24J-4-2</strain>
    </source>
</reference>
<keyword evidence="1" id="KW-0472">Membrane</keyword>
<feature type="transmembrane region" description="Helical" evidence="1">
    <location>
        <begin position="69"/>
        <end position="86"/>
    </location>
</feature>
<dbReference type="RefSeq" id="WP_128499049.1">
    <property type="nucleotide sequence ID" value="NZ_RZNC01000003.1"/>
</dbReference>
<keyword evidence="1" id="KW-1133">Transmembrane helix</keyword>
<evidence type="ECO:0000313" key="2">
    <source>
        <dbReference type="EMBL" id="RWZ61561.1"/>
    </source>
</evidence>
<dbReference type="Proteomes" id="UP000288603">
    <property type="component" value="Unassembled WGS sequence"/>
</dbReference>
<keyword evidence="1" id="KW-0812">Transmembrane</keyword>
<keyword evidence="3" id="KW-1185">Reference proteome</keyword>
<name>A0A3S3ZPE2_9MICO</name>
<evidence type="ECO:0000256" key="1">
    <source>
        <dbReference type="SAM" id="Phobius"/>
    </source>
</evidence>
<dbReference type="AlphaFoldDB" id="A0A3S3ZPE2"/>
<gene>
    <name evidence="2" type="ORF">ELQ92_11350</name>
</gene>
<accession>A0A3S3ZPE2</accession>
<feature type="transmembrane region" description="Helical" evidence="1">
    <location>
        <begin position="37"/>
        <end position="57"/>
    </location>
</feature>
<sequence length="112" mass="11720">MRSAHLFTAATVSYLANCAVGTGVATRTIDTSNARWVHHALYISTSALSALAATSGLRPGADRSQRKAVLALLPAGVPLSLIPFLGSHSNRHIVVALTAAPFFAAGLIRAWR</sequence>
<dbReference type="EMBL" id="RZNC01000003">
    <property type="protein sequence ID" value="RWZ61561.1"/>
    <property type="molecule type" value="Genomic_DNA"/>
</dbReference>
<dbReference type="OrthoDB" id="5020186at2"/>
<organism evidence="2 3">
    <name type="scientific">Labedella populi</name>
    <dbReference type="NCBI Taxonomy" id="2498850"/>
    <lineage>
        <taxon>Bacteria</taxon>
        <taxon>Bacillati</taxon>
        <taxon>Actinomycetota</taxon>
        <taxon>Actinomycetes</taxon>
        <taxon>Micrococcales</taxon>
        <taxon>Microbacteriaceae</taxon>
        <taxon>Labedella</taxon>
    </lineage>
</organism>
<feature type="transmembrane region" description="Helical" evidence="1">
    <location>
        <begin position="92"/>
        <end position="111"/>
    </location>
</feature>
<protein>
    <submittedName>
        <fullName evidence="2">Uncharacterized protein</fullName>
    </submittedName>
</protein>
<evidence type="ECO:0000313" key="3">
    <source>
        <dbReference type="Proteomes" id="UP000288603"/>
    </source>
</evidence>
<comment type="caution">
    <text evidence="2">The sequence shown here is derived from an EMBL/GenBank/DDBJ whole genome shotgun (WGS) entry which is preliminary data.</text>
</comment>